<keyword evidence="2" id="KW-1003">Cell membrane</keyword>
<evidence type="ECO:0000313" key="10">
    <source>
        <dbReference type="Proteomes" id="UP000313645"/>
    </source>
</evidence>
<dbReference type="InterPro" id="IPR051800">
    <property type="entry name" value="PqiA-PqiB_transport"/>
</dbReference>
<evidence type="ECO:0000313" key="9">
    <source>
        <dbReference type="EMBL" id="TBW49091.1"/>
    </source>
</evidence>
<keyword evidence="4 7" id="KW-0812">Transmembrane</keyword>
<feature type="domain" description="Mce/MlaD" evidence="8">
    <location>
        <begin position="48"/>
        <end position="139"/>
    </location>
</feature>
<evidence type="ECO:0000256" key="1">
    <source>
        <dbReference type="ARBA" id="ARBA00004533"/>
    </source>
</evidence>
<gene>
    <name evidence="9" type="ORF">EZI54_20165</name>
</gene>
<feature type="domain" description="Mce/MlaD" evidence="8">
    <location>
        <begin position="291"/>
        <end position="400"/>
    </location>
</feature>
<keyword evidence="6 7" id="KW-0472">Membrane</keyword>
<evidence type="ECO:0000256" key="2">
    <source>
        <dbReference type="ARBA" id="ARBA00022475"/>
    </source>
</evidence>
<evidence type="ECO:0000256" key="3">
    <source>
        <dbReference type="ARBA" id="ARBA00022519"/>
    </source>
</evidence>
<evidence type="ECO:0000256" key="6">
    <source>
        <dbReference type="ARBA" id="ARBA00023136"/>
    </source>
</evidence>
<protein>
    <submittedName>
        <fullName evidence="9">MCE family protein</fullName>
    </submittedName>
</protein>
<dbReference type="RefSeq" id="WP_131483685.1">
    <property type="nucleotide sequence ID" value="NZ_SJDL01000043.1"/>
</dbReference>
<reference evidence="9 10" key="1">
    <citation type="submission" date="2019-02" db="EMBL/GenBank/DDBJ databases">
        <title>Marinobacter halodurans sp. nov., a marine bacterium isolated from sea tidal flat.</title>
        <authorList>
            <person name="Yoo Y."/>
            <person name="Lee D.W."/>
            <person name="Kim B.S."/>
            <person name="Kim J.-J."/>
        </authorList>
    </citation>
    <scope>NUCLEOTIDE SEQUENCE [LARGE SCALE GENOMIC DNA]</scope>
    <source>
        <strain evidence="9 10">YJ-S3-2</strain>
    </source>
</reference>
<comment type="subcellular location">
    <subcellularLocation>
        <location evidence="1">Cell inner membrane</location>
    </subcellularLocation>
</comment>
<proteinExistence type="predicted"/>
<dbReference type="InterPro" id="IPR003399">
    <property type="entry name" value="Mce/MlaD"/>
</dbReference>
<dbReference type="EMBL" id="SJDL01000043">
    <property type="protein sequence ID" value="TBW49091.1"/>
    <property type="molecule type" value="Genomic_DNA"/>
</dbReference>
<comment type="caution">
    <text evidence="9">The sequence shown here is derived from an EMBL/GenBank/DDBJ whole genome shotgun (WGS) entry which is preliminary data.</text>
</comment>
<evidence type="ECO:0000256" key="4">
    <source>
        <dbReference type="ARBA" id="ARBA00022692"/>
    </source>
</evidence>
<dbReference type="Proteomes" id="UP000313645">
    <property type="component" value="Unassembled WGS sequence"/>
</dbReference>
<keyword evidence="3" id="KW-0997">Cell inner membrane</keyword>
<accession>A0ABY1ZEX3</accession>
<keyword evidence="10" id="KW-1185">Reference proteome</keyword>
<evidence type="ECO:0000256" key="5">
    <source>
        <dbReference type="ARBA" id="ARBA00022989"/>
    </source>
</evidence>
<evidence type="ECO:0000259" key="8">
    <source>
        <dbReference type="Pfam" id="PF02470"/>
    </source>
</evidence>
<feature type="transmembrane region" description="Helical" evidence="7">
    <location>
        <begin position="24"/>
        <end position="44"/>
    </location>
</feature>
<dbReference type="PANTHER" id="PTHR30462">
    <property type="entry name" value="INTERMEMBRANE TRANSPORT PROTEIN PQIB-RELATED"/>
    <property type="match status" value="1"/>
</dbReference>
<sequence>MTNGQTPQSPAEADVKSRRWSLSLVWLVPLVAALVGLSMLIRAWHNAGPTVEVTFETAGGLTPGQSQVKYRNVVIGSVSDIRLSKDHKKVVVTIDLNREAKDFARKDSRYWVVRPRIGTGGVSGLDTLLSGDFIAADPGDSQQRATRFEGLENPPPVTYGEPGKRFKLKAGDLGSLDIGSPIYYRKVRVGQVVSYSLDESGDGVNVDIFINAPNDRYVTADTRFWNASGIDIGVSANGLELDSESLLSVLTGGVAFATPDRGADSAPAEPGSEFQLFSEKDAALSPGKGPPQRIRMRFDQSLRGLKEGSPVELIGKEIGEVTRVTLDYDANSKTFPVIVDARIYPQMLGQAYGKLLTDIRQPAGNLDEVHRLFEELVKQGLRAEARTSNLLTGQLYVALEIYPDARPVAFDVTRDPIHIPTRPTSLDKLQEQLTRLVDRFSKIPFESIAENMNDSLAELHKTLGTINSDVMPSALQTLRNIDGVMTDMRSTLNQAADALDPDSPERTRIGHALDEVERMSRSVRELSDYLRRHPEAMIRGRSQPVRSEN</sequence>
<feature type="domain" description="Mce/MlaD" evidence="8">
    <location>
        <begin position="163"/>
        <end position="230"/>
    </location>
</feature>
<keyword evidence="5 7" id="KW-1133">Transmembrane helix</keyword>
<organism evidence="9 10">
    <name type="scientific">Marinobacter halodurans</name>
    <dbReference type="NCBI Taxonomy" id="2528979"/>
    <lineage>
        <taxon>Bacteria</taxon>
        <taxon>Pseudomonadati</taxon>
        <taxon>Pseudomonadota</taxon>
        <taxon>Gammaproteobacteria</taxon>
        <taxon>Pseudomonadales</taxon>
        <taxon>Marinobacteraceae</taxon>
        <taxon>Marinobacter</taxon>
    </lineage>
</organism>
<name>A0ABY1ZEX3_9GAMM</name>
<dbReference type="Pfam" id="PF02470">
    <property type="entry name" value="MlaD"/>
    <property type="match status" value="3"/>
</dbReference>
<evidence type="ECO:0000256" key="7">
    <source>
        <dbReference type="SAM" id="Phobius"/>
    </source>
</evidence>
<dbReference type="PANTHER" id="PTHR30462:SF0">
    <property type="entry name" value="INTERMEMBRANE TRANSPORT PROTEIN YEBT"/>
    <property type="match status" value="1"/>
</dbReference>